<reference evidence="13 14" key="1">
    <citation type="submission" date="2016-02" db="EMBL/GenBank/DDBJ databases">
        <authorList>
            <person name="Wen L."/>
            <person name="He K."/>
            <person name="Yang H."/>
        </authorList>
    </citation>
    <scope>NUCLEOTIDE SEQUENCE [LARGE SCALE GENOMIC DNA]</scope>
    <source>
        <strain evidence="13 14">TSA40</strain>
    </source>
</reference>
<sequence>MLIRPQRGLSLVELMIAFTIGGMLLMAGIPAFTSWIQNAQNRTAAESVVNGLQLARLEAVRRSAEVRFELTDADGLVAWNVGCAVATAECPSTIQRRKTAEGTVNARAGVSTAILPNPLPPGYFDTAIAAGTGLPASVSFNGLGRPAVDDVTRIDITNATSVSARRYVVTVSAGGQIRMCDPALKFSDNPQGCS</sequence>
<dbReference type="PROSITE" id="PS00409">
    <property type="entry name" value="PROKAR_NTER_METHYL"/>
    <property type="match status" value="1"/>
</dbReference>
<keyword evidence="8 11" id="KW-0472">Membrane</keyword>
<keyword evidence="14" id="KW-1185">Reference proteome</keyword>
<evidence type="ECO:0000256" key="7">
    <source>
        <dbReference type="ARBA" id="ARBA00022989"/>
    </source>
</evidence>
<evidence type="ECO:0000256" key="1">
    <source>
        <dbReference type="ARBA" id="ARBA00004377"/>
    </source>
</evidence>
<organism evidence="13 14">
    <name type="scientific">Noviherbaspirillum denitrificans</name>
    <dbReference type="NCBI Taxonomy" id="1968433"/>
    <lineage>
        <taxon>Bacteria</taxon>
        <taxon>Pseudomonadati</taxon>
        <taxon>Pseudomonadota</taxon>
        <taxon>Betaproteobacteria</taxon>
        <taxon>Burkholderiales</taxon>
        <taxon>Oxalobacteraceae</taxon>
        <taxon>Noviherbaspirillum</taxon>
    </lineage>
</organism>
<dbReference type="Pfam" id="PF07963">
    <property type="entry name" value="N_methyl"/>
    <property type="match status" value="1"/>
</dbReference>
<keyword evidence="4" id="KW-0488">Methylation</keyword>
<evidence type="ECO:0000259" key="12">
    <source>
        <dbReference type="Pfam" id="PF12019"/>
    </source>
</evidence>
<gene>
    <name evidence="13" type="ORF">AYR66_03640</name>
</gene>
<proteinExistence type="inferred from homology"/>
<dbReference type="AlphaFoldDB" id="A0A254T7R2"/>
<keyword evidence="6 11" id="KW-0812">Transmembrane</keyword>
<feature type="domain" description="General secretion pathway GspH" evidence="12">
    <location>
        <begin position="44"/>
        <end position="175"/>
    </location>
</feature>
<accession>A0A254T7R2</accession>
<dbReference type="InterPro" id="IPR012902">
    <property type="entry name" value="N_methyl_site"/>
</dbReference>
<protein>
    <recommendedName>
        <fullName evidence="2">Type II secretion system protein H</fullName>
    </recommendedName>
    <alternativeName>
        <fullName evidence="10">General secretion pathway protein H</fullName>
    </alternativeName>
</protein>
<evidence type="ECO:0000256" key="5">
    <source>
        <dbReference type="ARBA" id="ARBA00022519"/>
    </source>
</evidence>
<evidence type="ECO:0000256" key="2">
    <source>
        <dbReference type="ARBA" id="ARBA00021549"/>
    </source>
</evidence>
<name>A0A254T7R2_9BURK</name>
<dbReference type="InterPro" id="IPR022346">
    <property type="entry name" value="T2SS_GspH"/>
</dbReference>
<dbReference type="Gene3D" id="3.55.40.10">
    <property type="entry name" value="minor pseudopilin epsh domain"/>
    <property type="match status" value="1"/>
</dbReference>
<evidence type="ECO:0000256" key="11">
    <source>
        <dbReference type="SAM" id="Phobius"/>
    </source>
</evidence>
<keyword evidence="5" id="KW-0997">Cell inner membrane</keyword>
<comment type="caution">
    <text evidence="13">The sequence shown here is derived from an EMBL/GenBank/DDBJ whole genome shotgun (WGS) entry which is preliminary data.</text>
</comment>
<keyword evidence="7 11" id="KW-1133">Transmembrane helix</keyword>
<dbReference type="EMBL" id="LSTO01000002">
    <property type="protein sequence ID" value="OWW18679.1"/>
    <property type="molecule type" value="Genomic_DNA"/>
</dbReference>
<dbReference type="SUPFAM" id="SSF54523">
    <property type="entry name" value="Pili subunits"/>
    <property type="match status" value="1"/>
</dbReference>
<evidence type="ECO:0000313" key="13">
    <source>
        <dbReference type="EMBL" id="OWW18679.1"/>
    </source>
</evidence>
<comment type="similarity">
    <text evidence="9">Belongs to the GSP H family.</text>
</comment>
<dbReference type="GO" id="GO:0015627">
    <property type="term" value="C:type II protein secretion system complex"/>
    <property type="evidence" value="ECO:0007669"/>
    <property type="project" value="InterPro"/>
</dbReference>
<dbReference type="NCBIfam" id="TIGR02532">
    <property type="entry name" value="IV_pilin_GFxxxE"/>
    <property type="match status" value="1"/>
</dbReference>
<feature type="transmembrane region" description="Helical" evidence="11">
    <location>
        <begin position="12"/>
        <end position="32"/>
    </location>
</feature>
<dbReference type="GO" id="GO:0005886">
    <property type="term" value="C:plasma membrane"/>
    <property type="evidence" value="ECO:0007669"/>
    <property type="project" value="UniProtKB-SubCell"/>
</dbReference>
<evidence type="ECO:0000256" key="4">
    <source>
        <dbReference type="ARBA" id="ARBA00022481"/>
    </source>
</evidence>
<comment type="subcellular location">
    <subcellularLocation>
        <location evidence="1">Cell inner membrane</location>
        <topology evidence="1">Single-pass membrane protein</topology>
    </subcellularLocation>
</comment>
<keyword evidence="3" id="KW-1003">Cell membrane</keyword>
<evidence type="ECO:0000313" key="14">
    <source>
        <dbReference type="Proteomes" id="UP000197535"/>
    </source>
</evidence>
<evidence type="ECO:0000256" key="10">
    <source>
        <dbReference type="ARBA" id="ARBA00030775"/>
    </source>
</evidence>
<evidence type="ECO:0000256" key="3">
    <source>
        <dbReference type="ARBA" id="ARBA00022475"/>
    </source>
</evidence>
<dbReference type="Proteomes" id="UP000197535">
    <property type="component" value="Unassembled WGS sequence"/>
</dbReference>
<evidence type="ECO:0000256" key="6">
    <source>
        <dbReference type="ARBA" id="ARBA00022692"/>
    </source>
</evidence>
<dbReference type="GO" id="GO:0015628">
    <property type="term" value="P:protein secretion by the type II secretion system"/>
    <property type="evidence" value="ECO:0007669"/>
    <property type="project" value="InterPro"/>
</dbReference>
<evidence type="ECO:0000256" key="9">
    <source>
        <dbReference type="ARBA" id="ARBA00025772"/>
    </source>
</evidence>
<evidence type="ECO:0000256" key="8">
    <source>
        <dbReference type="ARBA" id="ARBA00023136"/>
    </source>
</evidence>
<dbReference type="InterPro" id="IPR045584">
    <property type="entry name" value="Pilin-like"/>
</dbReference>
<dbReference type="Pfam" id="PF12019">
    <property type="entry name" value="GspH"/>
    <property type="match status" value="1"/>
</dbReference>
<dbReference type="OrthoDB" id="5956286at2"/>
<dbReference type="RefSeq" id="WP_088710083.1">
    <property type="nucleotide sequence ID" value="NZ_LSTO01000002.1"/>
</dbReference>